<keyword evidence="4" id="KW-1185">Reference proteome</keyword>
<proteinExistence type="predicted"/>
<dbReference type="InterPro" id="IPR014729">
    <property type="entry name" value="Rossmann-like_a/b/a_fold"/>
</dbReference>
<feature type="non-terminal residue" evidence="3">
    <location>
        <position position="1"/>
    </location>
</feature>
<reference evidence="4" key="1">
    <citation type="submission" date="2015-02" db="EMBL/GenBank/DDBJ databases">
        <authorList>
            <person name="Gon?alves P."/>
        </authorList>
    </citation>
    <scope>NUCLEOTIDE SEQUENCE [LARGE SCALE GENOMIC DNA]</scope>
</reference>
<evidence type="ECO:0000256" key="1">
    <source>
        <dbReference type="SAM" id="MobiDB-lite"/>
    </source>
</evidence>
<evidence type="ECO:0000259" key="2">
    <source>
        <dbReference type="Pfam" id="PF00582"/>
    </source>
</evidence>
<feature type="region of interest" description="Disordered" evidence="1">
    <location>
        <begin position="1"/>
        <end position="154"/>
    </location>
</feature>
<dbReference type="SUPFAM" id="SSF52402">
    <property type="entry name" value="Adenine nucleotide alpha hydrolases-like"/>
    <property type="match status" value="1"/>
</dbReference>
<dbReference type="OrthoDB" id="992776at2759"/>
<feature type="region of interest" description="Disordered" evidence="1">
    <location>
        <begin position="302"/>
        <end position="331"/>
    </location>
</feature>
<dbReference type="CDD" id="cd23659">
    <property type="entry name" value="USP_At3g01520-like"/>
    <property type="match status" value="1"/>
</dbReference>
<organism evidence="3 4">
    <name type="scientific">Sporidiobolus salmonicolor</name>
    <name type="common">Yeast-like fungus</name>
    <name type="synonym">Sporobolomyces salmonicolor</name>
    <dbReference type="NCBI Taxonomy" id="5005"/>
    <lineage>
        <taxon>Eukaryota</taxon>
        <taxon>Fungi</taxon>
        <taxon>Dikarya</taxon>
        <taxon>Basidiomycota</taxon>
        <taxon>Pucciniomycotina</taxon>
        <taxon>Microbotryomycetes</taxon>
        <taxon>Sporidiobolales</taxon>
        <taxon>Sporidiobolaceae</taxon>
        <taxon>Sporobolomyces</taxon>
    </lineage>
</organism>
<feature type="domain" description="UspA" evidence="2">
    <location>
        <begin position="322"/>
        <end position="396"/>
    </location>
</feature>
<sequence length="487" mass="53343">MNFLSIRRNASKSNLPSSAPSDDDSDREGRSRSRSRARSLSPWRRSSKSRSRTRAQPPSRDTSAEGVRGGDSDAESEYDAAGGAPARAHNRPLPSVVPSHAFVSEDESDDDQSEGGRSEDDASEYGDYDDDGFEMDEEVERNTEANASADTPLDFLTREGTTMVYPGEGPNLLPPPDPISHSLSALPPRLHPRTGMPPRRKSTRSGAAGAKLELKTGRPVFEKNRCTVVLTHGDPDRVLVESQRKRRKYLVASDLSDESSFALQWAIGTVLREGDEVMHHRLRHGNGHQMCVRPRSLARSLAPLTLPSPPSVDSEDANPSASSKAAKLANQRERQTAALQLTRQATALLERTRLNVRIVCQAIHAKVPRHMLVDMIDWEEPTLVIVGSRGLTQLKGSVPHAPRLGLELPHPEVVGARHGHAAPAAPLAHGAPQALVPRPHRARRVPRRRRDREGESRAGRRQCGGAAGGEERCRWGGRGRGRGLRRE</sequence>
<dbReference type="Pfam" id="PF00582">
    <property type="entry name" value="Usp"/>
    <property type="match status" value="1"/>
</dbReference>
<dbReference type="AlphaFoldDB" id="A0A0D6ESW7"/>
<feature type="compositionally biased region" description="Acidic residues" evidence="1">
    <location>
        <begin position="104"/>
        <end position="113"/>
    </location>
</feature>
<dbReference type="EMBL" id="CENE01000031">
    <property type="protein sequence ID" value="CEQ42655.1"/>
    <property type="molecule type" value="Genomic_DNA"/>
</dbReference>
<evidence type="ECO:0000313" key="3">
    <source>
        <dbReference type="EMBL" id="CEQ42655.1"/>
    </source>
</evidence>
<feature type="compositionally biased region" description="Basic residues" evidence="1">
    <location>
        <begin position="475"/>
        <end position="487"/>
    </location>
</feature>
<feature type="region of interest" description="Disordered" evidence="1">
    <location>
        <begin position="167"/>
        <end position="208"/>
    </location>
</feature>
<feature type="compositionally biased region" description="Basic residues" evidence="1">
    <location>
        <begin position="438"/>
        <end position="450"/>
    </location>
</feature>
<protein>
    <submittedName>
        <fullName evidence="3">SPOSA6832_04493-mRNA-1:cds</fullName>
    </submittedName>
</protein>
<evidence type="ECO:0000313" key="4">
    <source>
        <dbReference type="Proteomes" id="UP000243876"/>
    </source>
</evidence>
<dbReference type="Proteomes" id="UP000243876">
    <property type="component" value="Unassembled WGS sequence"/>
</dbReference>
<dbReference type="PANTHER" id="PTHR46100:SF4">
    <property type="entry name" value="USPA DOMAIN-CONTAINING PROTEIN"/>
    <property type="match status" value="1"/>
</dbReference>
<accession>A0A0D6ESW7</accession>
<dbReference type="Gene3D" id="3.40.50.620">
    <property type="entry name" value="HUPs"/>
    <property type="match status" value="1"/>
</dbReference>
<dbReference type="InterPro" id="IPR006016">
    <property type="entry name" value="UspA"/>
</dbReference>
<name>A0A0D6ESW7_SPOSA</name>
<gene>
    <name evidence="3" type="primary">SPOSA6832_04493</name>
</gene>
<dbReference type="PANTHER" id="PTHR46100">
    <property type="entry name" value="IMP2'P"/>
    <property type="match status" value="1"/>
</dbReference>
<feature type="compositionally biased region" description="Acidic residues" evidence="1">
    <location>
        <begin position="121"/>
        <end position="139"/>
    </location>
</feature>
<feature type="region of interest" description="Disordered" evidence="1">
    <location>
        <begin position="428"/>
        <end position="487"/>
    </location>
</feature>